<organism evidence="13 17">
    <name type="scientific">Actinomyces oris</name>
    <dbReference type="NCBI Taxonomy" id="544580"/>
    <lineage>
        <taxon>Bacteria</taxon>
        <taxon>Bacillati</taxon>
        <taxon>Actinomycetota</taxon>
        <taxon>Actinomycetes</taxon>
        <taxon>Actinomycetales</taxon>
        <taxon>Actinomycetaceae</taxon>
        <taxon>Actinomyces</taxon>
    </lineage>
</organism>
<evidence type="ECO:0000313" key="18">
    <source>
        <dbReference type="Proteomes" id="UP001289581"/>
    </source>
</evidence>
<evidence type="ECO:0000313" key="17">
    <source>
        <dbReference type="Proteomes" id="UP000317942"/>
    </source>
</evidence>
<evidence type="ECO:0000256" key="1">
    <source>
        <dbReference type="ARBA" id="ARBA00004496"/>
    </source>
</evidence>
<evidence type="ECO:0000313" key="14">
    <source>
        <dbReference type="Proteomes" id="UP000185772"/>
    </source>
</evidence>
<dbReference type="Gene3D" id="3.30.1360.40">
    <property type="match status" value="1"/>
</dbReference>
<comment type="caution">
    <text evidence="13">The sequence shown here is derived from an EMBL/GenBank/DDBJ whole genome shotgun (WGS) entry which is preliminary data.</text>
</comment>
<accession>A0A0X8K2Z8</accession>
<keyword evidence="4 5" id="KW-0648">Protein biosynthesis</keyword>
<dbReference type="EMBL" id="MSKS01000042">
    <property type="protein sequence ID" value="OLO67256.1"/>
    <property type="molecule type" value="Genomic_DNA"/>
</dbReference>
<dbReference type="STRING" id="544580.AXE84_09330"/>
<reference evidence="13 17" key="2">
    <citation type="submission" date="2019-06" db="EMBL/GenBank/DDBJ databases">
        <title>Draft genome sequence of Actinomyces oris CCUG 34288T.</title>
        <authorList>
            <person name="Salva-Serra F."/>
            <person name="Cardew S."/>
            <person name="Moore E."/>
        </authorList>
    </citation>
    <scope>NUCLEOTIDE SEQUENCE [LARGE SCALE GENOMIC DNA]</scope>
    <source>
        <strain evidence="13 17">CCUG 34288</strain>
    </source>
</reference>
<dbReference type="InterPro" id="IPR023584">
    <property type="entry name" value="Ribosome_recyc_fac_dom"/>
</dbReference>
<dbReference type="EMBL" id="MSKM01000027">
    <property type="protein sequence ID" value="OLO52798.1"/>
    <property type="molecule type" value="Genomic_DNA"/>
</dbReference>
<dbReference type="Proteomes" id="UP001180729">
    <property type="component" value="Unassembled WGS sequence"/>
</dbReference>
<name>A0A0X8K2Z8_9ACTO</name>
<dbReference type="InterPro" id="IPR036191">
    <property type="entry name" value="RRF_sf"/>
</dbReference>
<dbReference type="GeneID" id="64212258"/>
<dbReference type="FunFam" id="3.30.1360.40:FF:000001">
    <property type="entry name" value="Ribosome-recycling factor"/>
    <property type="match status" value="1"/>
</dbReference>
<dbReference type="CDD" id="cd00520">
    <property type="entry name" value="RRF"/>
    <property type="match status" value="1"/>
</dbReference>
<dbReference type="SUPFAM" id="SSF55194">
    <property type="entry name" value="Ribosome recycling factor, RRF"/>
    <property type="match status" value="1"/>
</dbReference>
<comment type="subcellular location">
    <subcellularLocation>
        <location evidence="1 5">Cytoplasm</location>
    </subcellularLocation>
</comment>
<dbReference type="Proteomes" id="UP000185963">
    <property type="component" value="Unassembled WGS sequence"/>
</dbReference>
<dbReference type="InterPro" id="IPR002661">
    <property type="entry name" value="Ribosome_recyc_fac"/>
</dbReference>
<dbReference type="Gene3D" id="1.10.132.20">
    <property type="entry name" value="Ribosome-recycling factor"/>
    <property type="match status" value="1"/>
</dbReference>
<evidence type="ECO:0000256" key="2">
    <source>
        <dbReference type="ARBA" id="ARBA00005912"/>
    </source>
</evidence>
<dbReference type="HAMAP" id="MF_00040">
    <property type="entry name" value="RRF"/>
    <property type="match status" value="1"/>
</dbReference>
<reference evidence="14 15" key="1">
    <citation type="submission" date="2016-12" db="EMBL/GenBank/DDBJ databases">
        <title>Genomic comparison of strains in the 'Actinomyces naeslundii' group.</title>
        <authorList>
            <person name="Mughal S.R."/>
            <person name="Do T."/>
            <person name="Gilbert S.C."/>
            <person name="Witherden E.A."/>
            <person name="Didelot X."/>
            <person name="Beighton D."/>
        </authorList>
    </citation>
    <scope>NUCLEOTIDE SEQUENCE [LARGE SCALE GENOMIC DNA]</scope>
    <source>
        <strain evidence="12 16">G53E</strain>
        <strain evidence="10 14">MMRCO6-1</strain>
        <strain evidence="11 15">WE8B-23</strain>
    </source>
</reference>
<dbReference type="NCBIfam" id="TIGR00496">
    <property type="entry name" value="frr"/>
    <property type="match status" value="1"/>
</dbReference>
<dbReference type="EMBL" id="MSKW01000018">
    <property type="protein sequence ID" value="OLO75761.1"/>
    <property type="molecule type" value="Genomic_DNA"/>
</dbReference>
<evidence type="ECO:0000256" key="5">
    <source>
        <dbReference type="HAMAP-Rule" id="MF_00040"/>
    </source>
</evidence>
<dbReference type="Proteomes" id="UP000317942">
    <property type="component" value="Unassembled WGS sequence"/>
</dbReference>
<gene>
    <name evidence="5 7" type="primary">frr</name>
    <name evidence="12" type="ORF">BKH15_09865</name>
    <name evidence="11" type="ORF">BKH20_10990</name>
    <name evidence="10" type="ORF">BKH27_08245</name>
    <name evidence="13" type="ORF">FK267_03635</name>
    <name evidence="9" type="ORF">QU665_10185</name>
    <name evidence="7" type="ORF">RF687_04725</name>
    <name evidence="8" type="ORF">RMW62_04735</name>
</gene>
<sequence length="185" mass="20395">MIDDVMLEAEDKMDKALQAAKSELATIRTGRANPSMFNGIVVDYYGAPTPLQQLASLTIPEARTVLVSPFDRSAMKDIVTAIRESDLGVNPTDDGTVIRVTLPALTEERRKDYVKLARSRAEDSRVQVRGIRGKAKKELEAIKKDGEAGEDDVKRAEHELDGLTKRFVEQIDAALSAKEAELLEV</sequence>
<dbReference type="FunFam" id="1.10.132.20:FF:000001">
    <property type="entry name" value="Ribosome-recycling factor"/>
    <property type="match status" value="1"/>
</dbReference>
<evidence type="ECO:0000313" key="7">
    <source>
        <dbReference type="EMBL" id="MDR0177249.1"/>
    </source>
</evidence>
<dbReference type="Proteomes" id="UP001289581">
    <property type="component" value="Unassembled WGS sequence"/>
</dbReference>
<dbReference type="EMBL" id="VICC01000002">
    <property type="protein sequence ID" value="TQD62482.1"/>
    <property type="molecule type" value="Genomic_DNA"/>
</dbReference>
<dbReference type="PANTHER" id="PTHR20982">
    <property type="entry name" value="RIBOSOME RECYCLING FACTOR"/>
    <property type="match status" value="1"/>
</dbReference>
<evidence type="ECO:0000313" key="10">
    <source>
        <dbReference type="EMBL" id="OLO52798.1"/>
    </source>
</evidence>
<dbReference type="GO" id="GO:0006415">
    <property type="term" value="P:translational termination"/>
    <property type="evidence" value="ECO:0007669"/>
    <property type="project" value="UniProtKB-UniRule"/>
</dbReference>
<dbReference type="RefSeq" id="WP_003786400.1">
    <property type="nucleotide sequence ID" value="NZ_CAJZKH010000010.1"/>
</dbReference>
<dbReference type="EMBL" id="JAMZMH010000004">
    <property type="protein sequence ID" value="MDT0248385.1"/>
    <property type="molecule type" value="Genomic_DNA"/>
</dbReference>
<evidence type="ECO:0000313" key="8">
    <source>
        <dbReference type="EMBL" id="MDT0248385.1"/>
    </source>
</evidence>
<keyword evidence="3 5" id="KW-0963">Cytoplasm</keyword>
<dbReference type="Pfam" id="PF01765">
    <property type="entry name" value="RRF"/>
    <property type="match status" value="1"/>
</dbReference>
<evidence type="ECO:0000259" key="6">
    <source>
        <dbReference type="Pfam" id="PF01765"/>
    </source>
</evidence>
<protein>
    <recommendedName>
        <fullName evidence="5">Ribosome-recycling factor</fullName>
        <shortName evidence="5">RRF</shortName>
    </recommendedName>
    <alternativeName>
        <fullName evidence="5">Ribosome-releasing factor</fullName>
    </alternativeName>
</protein>
<dbReference type="GO" id="GO:0043023">
    <property type="term" value="F:ribosomal large subunit binding"/>
    <property type="evidence" value="ECO:0007669"/>
    <property type="project" value="TreeGrafter"/>
</dbReference>
<dbReference type="EMBL" id="JAXBCZ010000002">
    <property type="protein sequence ID" value="MEA1305427.1"/>
    <property type="molecule type" value="Genomic_DNA"/>
</dbReference>
<dbReference type="AlphaFoldDB" id="A0A0X8K2Z8"/>
<evidence type="ECO:0000256" key="4">
    <source>
        <dbReference type="ARBA" id="ARBA00022917"/>
    </source>
</evidence>
<proteinExistence type="inferred from homology"/>
<evidence type="ECO:0000256" key="3">
    <source>
        <dbReference type="ARBA" id="ARBA00022490"/>
    </source>
</evidence>
<reference evidence="9 18" key="4">
    <citation type="submission" date="2023-06" db="EMBL/GenBank/DDBJ databases">
        <title>Actinomyces orist ORNL 0101 HMT-893 genome.</title>
        <authorList>
            <person name="Johnston C.D."/>
            <person name="Chen T."/>
            <person name="Dewhirst F.E."/>
        </authorList>
    </citation>
    <scope>NUCLEOTIDE SEQUENCE [LARGE SCALE GENOMIC DNA]</scope>
    <source>
        <strain evidence="9 18">ORNL 0101</strain>
    </source>
</reference>
<dbReference type="PANTHER" id="PTHR20982:SF3">
    <property type="entry name" value="MITOCHONDRIAL RIBOSOME RECYCLING FACTOR PSEUDO 1"/>
    <property type="match status" value="1"/>
</dbReference>
<evidence type="ECO:0000313" key="11">
    <source>
        <dbReference type="EMBL" id="OLO67256.1"/>
    </source>
</evidence>
<evidence type="ECO:0000313" key="13">
    <source>
        <dbReference type="EMBL" id="TQD62482.1"/>
    </source>
</evidence>
<evidence type="ECO:0000313" key="15">
    <source>
        <dbReference type="Proteomes" id="UP000185963"/>
    </source>
</evidence>
<reference evidence="7" key="3">
    <citation type="submission" date="2022-06" db="EMBL/GenBank/DDBJ databases">
        <title>Draft Genome Sequences of Three Actinomyces oris Strains, Isolated from Healthy Human Feces.</title>
        <authorList>
            <person name="Ye Y."/>
            <person name="Liu C."/>
            <person name="Zhao J."/>
            <person name="Xu J."/>
            <person name="Huang H."/>
            <person name="Wang B."/>
            <person name="Wei J."/>
            <person name="Jing X."/>
        </authorList>
    </citation>
    <scope>NUCLEOTIDE SEQUENCE</scope>
    <source>
        <strain evidence="8">CNGBCC1803368</strain>
        <strain evidence="7">CNGBCC1803727</strain>
    </source>
</reference>
<dbReference type="EMBL" id="JAMZMF010000005">
    <property type="protein sequence ID" value="MDR0177249.1"/>
    <property type="molecule type" value="Genomic_DNA"/>
</dbReference>
<dbReference type="GO" id="GO:0005737">
    <property type="term" value="C:cytoplasm"/>
    <property type="evidence" value="ECO:0007669"/>
    <property type="project" value="UniProtKB-SubCell"/>
</dbReference>
<evidence type="ECO:0000313" key="16">
    <source>
        <dbReference type="Proteomes" id="UP000186769"/>
    </source>
</evidence>
<evidence type="ECO:0000313" key="12">
    <source>
        <dbReference type="EMBL" id="OLO75761.1"/>
    </source>
</evidence>
<dbReference type="OrthoDB" id="9804006at2"/>
<dbReference type="Proteomes" id="UP000185772">
    <property type="component" value="Unassembled WGS sequence"/>
</dbReference>
<keyword evidence="18" id="KW-1185">Reference proteome</keyword>
<evidence type="ECO:0000313" key="9">
    <source>
        <dbReference type="EMBL" id="MEA1305427.1"/>
    </source>
</evidence>
<feature type="domain" description="Ribosome recycling factor" evidence="6">
    <location>
        <begin position="21"/>
        <end position="183"/>
    </location>
</feature>
<dbReference type="KEGG" id="aos:AXE84_09330"/>
<dbReference type="Proteomes" id="UP001230065">
    <property type="component" value="Unassembled WGS sequence"/>
</dbReference>
<comment type="similarity">
    <text evidence="2 5">Belongs to the RRF family.</text>
</comment>
<dbReference type="Proteomes" id="UP000186769">
    <property type="component" value="Unassembled WGS sequence"/>
</dbReference>
<comment type="function">
    <text evidence="5">Responsible for the release of ribosomes from messenger RNA at the termination of protein biosynthesis. May increase the efficiency of translation by recycling ribosomes from one round of translation to another.</text>
</comment>